<dbReference type="HOGENOM" id="CLU_888735_0_0_1"/>
<reference evidence="1 2" key="1">
    <citation type="submission" date="2014-04" db="EMBL/GenBank/DDBJ databases">
        <title>A new species of microsporidia sheds light on the evolution of extreme parasitism.</title>
        <authorList>
            <person name="Haag K.L."/>
            <person name="James T.Y."/>
            <person name="Larsson R."/>
            <person name="Schaer T.M."/>
            <person name="Refardt D."/>
            <person name="Pombert J.-F."/>
            <person name="Ebert D."/>
        </authorList>
    </citation>
    <scope>NUCLEOTIDE SEQUENCE [LARGE SCALE GENOMIC DNA]</scope>
    <source>
        <strain evidence="1 2">UGP3</strain>
        <tissue evidence="1">Spores</tissue>
    </source>
</reference>
<organism evidence="1 2">
    <name type="scientific">Mitosporidium daphniae</name>
    <dbReference type="NCBI Taxonomy" id="1485682"/>
    <lineage>
        <taxon>Eukaryota</taxon>
        <taxon>Fungi</taxon>
        <taxon>Fungi incertae sedis</taxon>
        <taxon>Microsporidia</taxon>
        <taxon>Mitosporidium</taxon>
    </lineage>
</organism>
<evidence type="ECO:0000313" key="2">
    <source>
        <dbReference type="Proteomes" id="UP000029725"/>
    </source>
</evidence>
<protein>
    <submittedName>
        <fullName evidence="1">Uncharacterized protein</fullName>
    </submittedName>
</protein>
<dbReference type="AlphaFoldDB" id="A0A098VND7"/>
<evidence type="ECO:0000313" key="1">
    <source>
        <dbReference type="EMBL" id="KGG50568.1"/>
    </source>
</evidence>
<name>A0A098VND7_9MICR</name>
<dbReference type="VEuPathDB" id="MicrosporidiaDB:DI09_64p40"/>
<dbReference type="GeneID" id="25260544"/>
<accession>A0A098VND7</accession>
<dbReference type="RefSeq" id="XP_013237007.1">
    <property type="nucleotide sequence ID" value="XM_013381553.1"/>
</dbReference>
<dbReference type="Proteomes" id="UP000029725">
    <property type="component" value="Unassembled WGS sequence"/>
</dbReference>
<comment type="caution">
    <text evidence="1">The sequence shown here is derived from an EMBL/GenBank/DDBJ whole genome shotgun (WGS) entry which is preliminary data.</text>
</comment>
<proteinExistence type="predicted"/>
<dbReference type="EMBL" id="JMKJ01000573">
    <property type="protein sequence ID" value="KGG50568.1"/>
    <property type="molecule type" value="Genomic_DNA"/>
</dbReference>
<gene>
    <name evidence="1" type="ORF">DI09_64p40</name>
</gene>
<keyword evidence="2" id="KW-1185">Reference proteome</keyword>
<sequence length="313" mass="34795">MHQGNASAQQDSLLYIDKAIEALNCHNAFCRKNENILDCNAELYSKVVLLKFQLLFHQLDASTQADRPNIISSIKQHLCSLSFCLLTSGITDHLSVVLFDCIHLLFNSKAYEDAKAITECLQLLSYKTNCIENLATSYEISVLLSCILNDYHASKNFVQELSRIKTTEHAQPKLLILILHVQTIAKLNAGDSVAQIFSIMNDVASLSQASEELYYAFHEVLIENIPLVDIPFALHMMCGFLGKRGSSVCYVSLCLEVMVSYLVNIYDHFDEHCFSSAAQVVFAAILDLLDQCKPHHIQGASAQVDPNGHAPIG</sequence>